<feature type="domain" description="Carbohydrate kinase PfkB" evidence="3">
    <location>
        <begin position="14"/>
        <end position="322"/>
    </location>
</feature>
<dbReference type="InterPro" id="IPR029056">
    <property type="entry name" value="Ribokinase-like"/>
</dbReference>
<dbReference type="Pfam" id="PF00294">
    <property type="entry name" value="PfkB"/>
    <property type="match status" value="1"/>
</dbReference>
<gene>
    <name evidence="4" type="ORF">FA15DRAFT_600619</name>
</gene>
<dbReference type="EMBL" id="ML210319">
    <property type="protein sequence ID" value="TFK19918.1"/>
    <property type="molecule type" value="Genomic_DNA"/>
</dbReference>
<dbReference type="PRINTS" id="PR00990">
    <property type="entry name" value="RIBOKINASE"/>
</dbReference>
<reference evidence="4 5" key="1">
    <citation type="journal article" date="2019" name="Nat. Ecol. Evol.">
        <title>Megaphylogeny resolves global patterns of mushroom evolution.</title>
        <authorList>
            <person name="Varga T."/>
            <person name="Krizsan K."/>
            <person name="Foldi C."/>
            <person name="Dima B."/>
            <person name="Sanchez-Garcia M."/>
            <person name="Sanchez-Ramirez S."/>
            <person name="Szollosi G.J."/>
            <person name="Szarkandi J.G."/>
            <person name="Papp V."/>
            <person name="Albert L."/>
            <person name="Andreopoulos W."/>
            <person name="Angelini C."/>
            <person name="Antonin V."/>
            <person name="Barry K.W."/>
            <person name="Bougher N.L."/>
            <person name="Buchanan P."/>
            <person name="Buyck B."/>
            <person name="Bense V."/>
            <person name="Catcheside P."/>
            <person name="Chovatia M."/>
            <person name="Cooper J."/>
            <person name="Damon W."/>
            <person name="Desjardin D."/>
            <person name="Finy P."/>
            <person name="Geml J."/>
            <person name="Haridas S."/>
            <person name="Hughes K."/>
            <person name="Justo A."/>
            <person name="Karasinski D."/>
            <person name="Kautmanova I."/>
            <person name="Kiss B."/>
            <person name="Kocsube S."/>
            <person name="Kotiranta H."/>
            <person name="LaButti K.M."/>
            <person name="Lechner B.E."/>
            <person name="Liimatainen K."/>
            <person name="Lipzen A."/>
            <person name="Lukacs Z."/>
            <person name="Mihaltcheva S."/>
            <person name="Morgado L.N."/>
            <person name="Niskanen T."/>
            <person name="Noordeloos M.E."/>
            <person name="Ohm R.A."/>
            <person name="Ortiz-Santana B."/>
            <person name="Ovrebo C."/>
            <person name="Racz N."/>
            <person name="Riley R."/>
            <person name="Savchenko A."/>
            <person name="Shiryaev A."/>
            <person name="Soop K."/>
            <person name="Spirin V."/>
            <person name="Szebenyi C."/>
            <person name="Tomsovsky M."/>
            <person name="Tulloss R.E."/>
            <person name="Uehling J."/>
            <person name="Grigoriev I.V."/>
            <person name="Vagvolgyi C."/>
            <person name="Papp T."/>
            <person name="Martin F.M."/>
            <person name="Miettinen O."/>
            <person name="Hibbett D.S."/>
            <person name="Nagy L.G."/>
        </authorList>
    </citation>
    <scope>NUCLEOTIDE SEQUENCE [LARGE SCALE GENOMIC DNA]</scope>
    <source>
        <strain evidence="4 5">CBS 121175</strain>
    </source>
</reference>
<dbReference type="OrthoDB" id="415590at2759"/>
<dbReference type="InterPro" id="IPR011611">
    <property type="entry name" value="PfkB_dom"/>
</dbReference>
<keyword evidence="1" id="KW-0808">Transferase</keyword>
<evidence type="ECO:0000259" key="3">
    <source>
        <dbReference type="Pfam" id="PF00294"/>
    </source>
</evidence>
<dbReference type="GO" id="GO:0016301">
    <property type="term" value="F:kinase activity"/>
    <property type="evidence" value="ECO:0007669"/>
    <property type="project" value="UniProtKB-KW"/>
</dbReference>
<proteinExistence type="predicted"/>
<dbReference type="PANTHER" id="PTHR10584:SF166">
    <property type="entry name" value="RIBOKINASE"/>
    <property type="match status" value="1"/>
</dbReference>
<keyword evidence="2 4" id="KW-0418">Kinase</keyword>
<keyword evidence="5" id="KW-1185">Reference proteome</keyword>
<dbReference type="InterPro" id="IPR002139">
    <property type="entry name" value="Ribo/fructo_kinase"/>
</dbReference>
<accession>A0A5C3KVH8</accession>
<dbReference type="AlphaFoldDB" id="A0A5C3KVH8"/>
<evidence type="ECO:0000256" key="1">
    <source>
        <dbReference type="ARBA" id="ARBA00022679"/>
    </source>
</evidence>
<evidence type="ECO:0000256" key="2">
    <source>
        <dbReference type="ARBA" id="ARBA00022777"/>
    </source>
</evidence>
<dbReference type="GO" id="GO:0006796">
    <property type="term" value="P:phosphate-containing compound metabolic process"/>
    <property type="evidence" value="ECO:0007669"/>
    <property type="project" value="UniProtKB-ARBA"/>
</dbReference>
<evidence type="ECO:0000313" key="5">
    <source>
        <dbReference type="Proteomes" id="UP000307440"/>
    </source>
</evidence>
<evidence type="ECO:0000313" key="4">
    <source>
        <dbReference type="EMBL" id="TFK19918.1"/>
    </source>
</evidence>
<dbReference type="STRING" id="230819.A0A5C3KVH8"/>
<dbReference type="Proteomes" id="UP000307440">
    <property type="component" value="Unassembled WGS sequence"/>
</dbReference>
<protein>
    <submittedName>
        <fullName evidence="4">Sugar kinase</fullName>
    </submittedName>
</protein>
<dbReference type="PANTHER" id="PTHR10584">
    <property type="entry name" value="SUGAR KINASE"/>
    <property type="match status" value="1"/>
</dbReference>
<sequence>MAPVATFCKCAVRGSIMDQIAKPGETKASKLHESRIGGKGANQAVAIARAGGRVQLYATIGKDCMWIKDELQESGIDKPTGRAIIQVSDDGENSIILFPGANHSEMHEQQTGLQGQPWFRDATHVLLQYEIHPRSTLHALSEAANMVTIFNPSPMPPVDEIREFPWSRIDWLLVNKHEVEGLVKILATPRVRMAVGVGRSMSTKELVFCLARHRLFSSTNIVCTLGPDGVLAFVPEFHLPSNEHEAPSFMHVPAAKLVGDFRDTTGAGDCFTGYFVQGLMEFGPGARVGHEITEVDLCRLLRKCNLAAGMSVEKPGTIDSIPVCAAVDSRLAVSASSPLIPGRGIVTSI</sequence>
<name>A0A5C3KVH8_COPMA</name>
<dbReference type="SUPFAM" id="SSF53613">
    <property type="entry name" value="Ribokinase-like"/>
    <property type="match status" value="1"/>
</dbReference>
<organism evidence="4 5">
    <name type="scientific">Coprinopsis marcescibilis</name>
    <name type="common">Agaric fungus</name>
    <name type="synonym">Psathyrella marcescibilis</name>
    <dbReference type="NCBI Taxonomy" id="230819"/>
    <lineage>
        <taxon>Eukaryota</taxon>
        <taxon>Fungi</taxon>
        <taxon>Dikarya</taxon>
        <taxon>Basidiomycota</taxon>
        <taxon>Agaricomycotina</taxon>
        <taxon>Agaricomycetes</taxon>
        <taxon>Agaricomycetidae</taxon>
        <taxon>Agaricales</taxon>
        <taxon>Agaricineae</taxon>
        <taxon>Psathyrellaceae</taxon>
        <taxon>Coprinopsis</taxon>
    </lineage>
</organism>
<dbReference type="Gene3D" id="3.40.1190.20">
    <property type="match status" value="1"/>
</dbReference>